<sequence length="107" mass="10549">MTGPLEAITENFAGIGARIGTTAEDVMGTLVAGALPAVPFPPGLDPVSAMLPAVLGPYYASVAGCTADGVVKGMEGATTVPSCGVSYSGRDILNGEHVTTVGTVAQI</sequence>
<comment type="caution">
    <text evidence="1">The sequence shown here is derived from an EMBL/GenBank/DDBJ whole genome shotgun (WGS) entry which is preliminary data.</text>
</comment>
<proteinExistence type="predicted"/>
<dbReference type="RefSeq" id="WP_147288882.1">
    <property type="nucleotide sequence ID" value="NZ_QQAZ01000002.1"/>
</dbReference>
<reference evidence="1 2" key="1">
    <citation type="submission" date="2018-07" db="EMBL/GenBank/DDBJ databases">
        <title>Genomic Encyclopedia of Type Strains, Phase IV (KMG-IV): sequencing the most valuable type-strain genomes for metagenomic binning, comparative biology and taxonomic classification.</title>
        <authorList>
            <person name="Goeker M."/>
        </authorList>
    </citation>
    <scope>NUCLEOTIDE SEQUENCE [LARGE SCALE GENOMIC DNA]</scope>
    <source>
        <strain evidence="1 2">DSM 44952</strain>
    </source>
</reference>
<dbReference type="Proteomes" id="UP000255355">
    <property type="component" value="Unassembled WGS sequence"/>
</dbReference>
<dbReference type="STRING" id="1210089.GCA_001613165_07428"/>
<dbReference type="EMBL" id="QQAZ01000002">
    <property type="protein sequence ID" value="RDI54537.1"/>
    <property type="molecule type" value="Genomic_DNA"/>
</dbReference>
<name>A0A370HCU9_9NOCA</name>
<keyword evidence="2" id="KW-1185">Reference proteome</keyword>
<accession>A0A370HCU9</accession>
<organism evidence="1 2">
    <name type="scientific">Nocardia mexicana</name>
    <dbReference type="NCBI Taxonomy" id="279262"/>
    <lineage>
        <taxon>Bacteria</taxon>
        <taxon>Bacillati</taxon>
        <taxon>Actinomycetota</taxon>
        <taxon>Actinomycetes</taxon>
        <taxon>Mycobacteriales</taxon>
        <taxon>Nocardiaceae</taxon>
        <taxon>Nocardia</taxon>
    </lineage>
</organism>
<evidence type="ECO:0000313" key="2">
    <source>
        <dbReference type="Proteomes" id="UP000255355"/>
    </source>
</evidence>
<dbReference type="AlphaFoldDB" id="A0A370HCU9"/>
<gene>
    <name evidence="1" type="ORF">DFR68_102665</name>
</gene>
<protein>
    <recommendedName>
        <fullName evidence="3">Excreted virulence factor EspC (Type VII ESX diderm)</fullName>
    </recommendedName>
</protein>
<evidence type="ECO:0008006" key="3">
    <source>
        <dbReference type="Google" id="ProtNLM"/>
    </source>
</evidence>
<evidence type="ECO:0000313" key="1">
    <source>
        <dbReference type="EMBL" id="RDI54537.1"/>
    </source>
</evidence>